<dbReference type="RefSeq" id="WP_069314406.1">
    <property type="nucleotide sequence ID" value="NZ_MDTU01000006.1"/>
</dbReference>
<comment type="caution">
    <text evidence="1">The sequence shown here is derived from an EMBL/GenBank/DDBJ whole genome shotgun (WGS) entry which is preliminary data.</text>
</comment>
<dbReference type="EMBL" id="MDTU01000011">
    <property type="protein sequence ID" value="ODN40938.1"/>
    <property type="molecule type" value="Genomic_DNA"/>
</dbReference>
<dbReference type="EMBL" id="MDTU01000006">
    <property type="protein sequence ID" value="ODN41133.1"/>
    <property type="molecule type" value="Genomic_DNA"/>
</dbReference>
<organism evidence="1 3">
    <name type="scientific">Piscirickettsia litoralis</name>
    <dbReference type="NCBI Taxonomy" id="1891921"/>
    <lineage>
        <taxon>Bacteria</taxon>
        <taxon>Pseudomonadati</taxon>
        <taxon>Pseudomonadota</taxon>
        <taxon>Gammaproteobacteria</taxon>
        <taxon>Thiotrichales</taxon>
        <taxon>Piscirickettsiaceae</taxon>
        <taxon>Piscirickettsia</taxon>
    </lineage>
</organism>
<gene>
    <name evidence="2" type="ORF">BGC07_17825</name>
    <name evidence="1" type="ORF">BGC07_18930</name>
</gene>
<accession>A0ABX2ZXJ7</accession>
<keyword evidence="3" id="KW-1185">Reference proteome</keyword>
<proteinExistence type="predicted"/>
<sequence length="168" mass="19189">MAGDQSASDLKTNALKAEWEEVLTEFTRKEVEIALGKCKKHFHWPPSMKQFYELCQDLQPEDLGLHPESVAYRIAYELMIMPEKSKLNAWPNPVLYATAKQTPWGGTDGASSYQLFLGSYRANIKRHLWGEKFEAAPNVCKSLPHKGPRTSRVALSELAMMREKLRLH</sequence>
<evidence type="ECO:0000313" key="2">
    <source>
        <dbReference type="EMBL" id="ODN41133.1"/>
    </source>
</evidence>
<dbReference type="Proteomes" id="UP000094329">
    <property type="component" value="Unassembled WGS sequence"/>
</dbReference>
<name>A0ABX2ZXJ7_9GAMM</name>
<evidence type="ECO:0000313" key="1">
    <source>
        <dbReference type="EMBL" id="ODN40938.1"/>
    </source>
</evidence>
<protein>
    <submittedName>
        <fullName evidence="1">Uncharacterized protein</fullName>
    </submittedName>
</protein>
<reference evidence="1 3" key="1">
    <citation type="submission" date="2016-08" db="EMBL/GenBank/DDBJ databases">
        <title>Draft genome sequence of Candidatus Piscirickettsia litoralis, from seawater.</title>
        <authorList>
            <person name="Wan X."/>
            <person name="Lee A.J."/>
            <person name="Hou S."/>
            <person name="Donachie S.P."/>
        </authorList>
    </citation>
    <scope>NUCLEOTIDE SEQUENCE [LARGE SCALE GENOMIC DNA]</scope>
    <source>
        <strain evidence="1 3">Y2</strain>
    </source>
</reference>
<evidence type="ECO:0000313" key="3">
    <source>
        <dbReference type="Proteomes" id="UP000094329"/>
    </source>
</evidence>